<proteinExistence type="predicted"/>
<sequence length="103" mass="11497">MKITLKLTEQEMLVLSGFLDLTFDENLKKGNIYNKIIFANLSELIIKVKLAGVMVKKKYSINISHASALSFIAHCKNSPNVELEGSEAVSINNIIQQINKKTC</sequence>
<dbReference type="STRING" id="762903.Pedsa_0972"/>
<dbReference type="RefSeq" id="WP_013632044.1">
    <property type="nucleotide sequence ID" value="NC_015177.1"/>
</dbReference>
<keyword evidence="2" id="KW-1185">Reference proteome</keyword>
<name>F0SAU9_PSESL</name>
<evidence type="ECO:0000313" key="2">
    <source>
        <dbReference type="Proteomes" id="UP000000310"/>
    </source>
</evidence>
<reference evidence="2" key="2">
    <citation type="submission" date="2011-02" db="EMBL/GenBank/DDBJ databases">
        <title>The complete genome of Pedobacter saltans DSM 12145.</title>
        <authorList>
            <consortium name="US DOE Joint Genome Institute (JGI-PGF)"/>
            <person name="Lucas S."/>
            <person name="Copeland A."/>
            <person name="Lapidus A."/>
            <person name="Bruce D."/>
            <person name="Goodwin L."/>
            <person name="Pitluck S."/>
            <person name="Kyrpides N."/>
            <person name="Mavromatis K."/>
            <person name="Pagani I."/>
            <person name="Ivanova N."/>
            <person name="Ovchinnikova G."/>
            <person name="Lu M."/>
            <person name="Detter J.C."/>
            <person name="Han C."/>
            <person name="Land M."/>
            <person name="Hauser L."/>
            <person name="Markowitz V."/>
            <person name="Cheng J.-F."/>
            <person name="Hugenholtz P."/>
            <person name="Woyke T."/>
            <person name="Wu D."/>
            <person name="Tindall B."/>
            <person name="Pomrenke H.G."/>
            <person name="Brambilla E."/>
            <person name="Klenk H.-P."/>
            <person name="Eisen J.A."/>
        </authorList>
    </citation>
    <scope>NUCLEOTIDE SEQUENCE [LARGE SCALE GENOMIC DNA]</scope>
    <source>
        <strain evidence="2">ATCC 51119 / DSM 12145 / JCM 21818 / LMG 10337 / NBRC 100064 / NCIMB 13643</strain>
    </source>
</reference>
<evidence type="ECO:0000313" key="1">
    <source>
        <dbReference type="EMBL" id="ADY51544.1"/>
    </source>
</evidence>
<organism evidence="1 2">
    <name type="scientific">Pseudopedobacter saltans (strain ATCC 51119 / DSM 12145 / JCM 21818 / CCUG 39354 / LMG 10337 / NBRC 100064 / NCIMB 13643)</name>
    <name type="common">Pedobacter saltans</name>
    <dbReference type="NCBI Taxonomy" id="762903"/>
    <lineage>
        <taxon>Bacteria</taxon>
        <taxon>Pseudomonadati</taxon>
        <taxon>Bacteroidota</taxon>
        <taxon>Sphingobacteriia</taxon>
        <taxon>Sphingobacteriales</taxon>
        <taxon>Sphingobacteriaceae</taxon>
        <taxon>Pseudopedobacter</taxon>
    </lineage>
</organism>
<dbReference type="AlphaFoldDB" id="F0SAU9"/>
<dbReference type="EMBL" id="CP002545">
    <property type="protein sequence ID" value="ADY51544.1"/>
    <property type="molecule type" value="Genomic_DNA"/>
</dbReference>
<dbReference type="KEGG" id="psn:Pedsa_0972"/>
<reference evidence="1 2" key="1">
    <citation type="journal article" date="2011" name="Stand. Genomic Sci.">
        <title>Complete genome sequence of the gliding, heparinolytic Pedobacter saltans type strain (113).</title>
        <authorList>
            <person name="Liolios K."/>
            <person name="Sikorski J."/>
            <person name="Lu M."/>
            <person name="Nolan M."/>
            <person name="Lapidus A."/>
            <person name="Lucas S."/>
            <person name="Hammon N."/>
            <person name="Deshpande S."/>
            <person name="Cheng J.F."/>
            <person name="Tapia R."/>
            <person name="Han C."/>
            <person name="Goodwin L."/>
            <person name="Pitluck S."/>
            <person name="Huntemann M."/>
            <person name="Ivanova N."/>
            <person name="Pagani I."/>
            <person name="Mavromatis K."/>
            <person name="Ovchinikova G."/>
            <person name="Pati A."/>
            <person name="Chen A."/>
            <person name="Palaniappan K."/>
            <person name="Land M."/>
            <person name="Hauser L."/>
            <person name="Brambilla E.M."/>
            <person name="Kotsyurbenko O."/>
            <person name="Rohde M."/>
            <person name="Tindall B.J."/>
            <person name="Abt B."/>
            <person name="Goker M."/>
            <person name="Detter J.C."/>
            <person name="Woyke T."/>
            <person name="Bristow J."/>
            <person name="Eisen J.A."/>
            <person name="Markowitz V."/>
            <person name="Hugenholtz P."/>
            <person name="Klenk H.P."/>
            <person name="Kyrpides N.C."/>
        </authorList>
    </citation>
    <scope>NUCLEOTIDE SEQUENCE [LARGE SCALE GENOMIC DNA]</scope>
    <source>
        <strain evidence="2">ATCC 51119 / DSM 12145 / JCM 21818 / LMG 10337 / NBRC 100064 / NCIMB 13643</strain>
    </source>
</reference>
<dbReference type="Proteomes" id="UP000000310">
    <property type="component" value="Chromosome"/>
</dbReference>
<dbReference type="HOGENOM" id="CLU_2261406_0_0_10"/>
<gene>
    <name evidence="1" type="ordered locus">Pedsa_0972</name>
</gene>
<accession>F0SAU9</accession>
<protein>
    <submittedName>
        <fullName evidence="1">Uncharacterized protein</fullName>
    </submittedName>
</protein>